<dbReference type="GO" id="GO:0003700">
    <property type="term" value="F:DNA-binding transcription factor activity"/>
    <property type="evidence" value="ECO:0007669"/>
    <property type="project" value="InterPro"/>
</dbReference>
<accession>A0A8H6A028</accession>
<evidence type="ECO:0000313" key="6">
    <source>
        <dbReference type="EMBL" id="KAF5858190.1"/>
    </source>
</evidence>
<sequence>MPGCREAPPLKNTAEGATCSGSSTKGTRHLAADQMIEQICETQMMTSNGSFDESMMILRDKLSALFPDENSVKSLKLQISRGPFVLNKFTGLAQKAHLKSLFGIAFDDFNCSWPLFNPSILIALLDEQDISDAASTCESLTRWGMLNSAAAIAIRSRTAKGSYNEMIDLSWHFFKNSFSLFSVLVSRGTDILALETLLAMALFTHGSTDLRTTSLLISTAARISLTLGFHRETFYTDMDPVRAERHRRAFWIAYILDQDMSIKTGLPSVYSNDDLGLDYASSGSLGVPGKIAISGSRVEAIVFRIRTELAMIQSNIQSRLYSEKSAKMTVTQLLGAAMELDHQLEEWKKTIPSEMQPGHTVWSAVAPLKEPIISLHFAYYHAINVIHSFVARLKPGDDITLLPQCVSSALTQTSTAYETIRLLQHLPPQLPGALWQVLCYPLSACIALLAILLRSPTDVRARSHLRHIRNFVKFLTEAQHHGDFDVGRMLDFCSEMERIAVDALTKATNMPQPAELIVGDSSPTVFDGKVQRLTSQLTSSTSYMQLAQGLMGNLPNLRPVASNVFSEFVTIERHLSSPGGLLAPVALIPETYQFAFTLNRD</sequence>
<keyword evidence="1" id="KW-0805">Transcription regulation</keyword>
<organism evidence="6 7">
    <name type="scientific">Petromyces alliaceus</name>
    <name type="common">Aspergillus alliaceus</name>
    <dbReference type="NCBI Taxonomy" id="209559"/>
    <lineage>
        <taxon>Eukaryota</taxon>
        <taxon>Fungi</taxon>
        <taxon>Dikarya</taxon>
        <taxon>Ascomycota</taxon>
        <taxon>Pezizomycotina</taxon>
        <taxon>Eurotiomycetes</taxon>
        <taxon>Eurotiomycetidae</taxon>
        <taxon>Eurotiales</taxon>
        <taxon>Aspergillaceae</taxon>
        <taxon>Aspergillus</taxon>
        <taxon>Aspergillus subgen. Circumdati</taxon>
    </lineage>
</organism>
<dbReference type="GO" id="GO:0008270">
    <property type="term" value="F:zinc ion binding"/>
    <property type="evidence" value="ECO:0007669"/>
    <property type="project" value="InterPro"/>
</dbReference>
<dbReference type="SMART" id="SM00906">
    <property type="entry name" value="Fungal_trans"/>
    <property type="match status" value="1"/>
</dbReference>
<keyword evidence="3" id="KW-0539">Nucleus</keyword>
<dbReference type="AlphaFoldDB" id="A0A8H6A028"/>
<dbReference type="InterPro" id="IPR050987">
    <property type="entry name" value="AtrR-like"/>
</dbReference>
<evidence type="ECO:0000256" key="3">
    <source>
        <dbReference type="ARBA" id="ARBA00023242"/>
    </source>
</evidence>
<evidence type="ECO:0000256" key="4">
    <source>
        <dbReference type="SAM" id="MobiDB-lite"/>
    </source>
</evidence>
<comment type="caution">
    <text evidence="6">The sequence shown here is derived from an EMBL/GenBank/DDBJ whole genome shotgun (WGS) entry which is preliminary data.</text>
</comment>
<dbReference type="InterPro" id="IPR007219">
    <property type="entry name" value="XnlR_reg_dom"/>
</dbReference>
<dbReference type="GO" id="GO:0003677">
    <property type="term" value="F:DNA binding"/>
    <property type="evidence" value="ECO:0007669"/>
    <property type="project" value="InterPro"/>
</dbReference>
<dbReference type="Proteomes" id="UP000541154">
    <property type="component" value="Unassembled WGS sequence"/>
</dbReference>
<keyword evidence="7" id="KW-1185">Reference proteome</keyword>
<reference evidence="6 7" key="1">
    <citation type="submission" date="2019-04" db="EMBL/GenBank/DDBJ databases">
        <title>Aspergillus burnettii sp. nov., novel species from soil in southeast Queensland.</title>
        <authorList>
            <person name="Gilchrist C.L.M."/>
            <person name="Pitt J.I."/>
            <person name="Lange L."/>
            <person name="Lacey H.J."/>
            <person name="Vuong D."/>
            <person name="Midgley D.J."/>
            <person name="Greenfield P."/>
            <person name="Bradbury M."/>
            <person name="Lacey E."/>
            <person name="Busk P.K."/>
            <person name="Pilgaard B."/>
            <person name="Chooi Y.H."/>
            <person name="Piggott A.M."/>
        </authorList>
    </citation>
    <scope>NUCLEOTIDE SEQUENCE [LARGE SCALE GENOMIC DNA]</scope>
    <source>
        <strain evidence="6 7">FRR 5400</strain>
    </source>
</reference>
<gene>
    <name evidence="6" type="ORF">ETB97_004692</name>
</gene>
<dbReference type="Pfam" id="PF04082">
    <property type="entry name" value="Fungal_trans"/>
    <property type="match status" value="1"/>
</dbReference>
<feature type="region of interest" description="Disordered" evidence="4">
    <location>
        <begin position="1"/>
        <end position="25"/>
    </location>
</feature>
<dbReference type="PANTHER" id="PTHR46910">
    <property type="entry name" value="TRANSCRIPTION FACTOR PDR1"/>
    <property type="match status" value="1"/>
</dbReference>
<dbReference type="CDD" id="cd12148">
    <property type="entry name" value="fungal_TF_MHR"/>
    <property type="match status" value="1"/>
</dbReference>
<keyword evidence="2" id="KW-0804">Transcription</keyword>
<dbReference type="GO" id="GO:0006351">
    <property type="term" value="P:DNA-templated transcription"/>
    <property type="evidence" value="ECO:0007669"/>
    <property type="project" value="InterPro"/>
</dbReference>
<proteinExistence type="predicted"/>
<feature type="domain" description="Xylanolytic transcriptional activator regulatory" evidence="5">
    <location>
        <begin position="213"/>
        <end position="286"/>
    </location>
</feature>
<evidence type="ECO:0000256" key="2">
    <source>
        <dbReference type="ARBA" id="ARBA00023163"/>
    </source>
</evidence>
<protein>
    <recommendedName>
        <fullName evidence="5">Xylanolytic transcriptional activator regulatory domain-containing protein</fullName>
    </recommendedName>
</protein>
<evidence type="ECO:0000259" key="5">
    <source>
        <dbReference type="SMART" id="SM00906"/>
    </source>
</evidence>
<dbReference type="PANTHER" id="PTHR46910:SF25">
    <property type="entry name" value="ABC-TRANSPORTER-REGULATING TRANSCRIPTION FACTOR"/>
    <property type="match status" value="1"/>
</dbReference>
<dbReference type="EMBL" id="SPNV01000216">
    <property type="protein sequence ID" value="KAF5858190.1"/>
    <property type="molecule type" value="Genomic_DNA"/>
</dbReference>
<name>A0A8H6A028_PETAA</name>
<evidence type="ECO:0000313" key="7">
    <source>
        <dbReference type="Proteomes" id="UP000541154"/>
    </source>
</evidence>
<evidence type="ECO:0000256" key="1">
    <source>
        <dbReference type="ARBA" id="ARBA00023015"/>
    </source>
</evidence>